<sequence>MEKSSIYLRSYLAEDCNYLVDRCIAAYATSTSDHWRVREWPFASPLAAYEQWLSFSLQTIDHSIPCAHAIILKHQKEHETVVGLIAITHYDPQFHCGLLGTYITPTERGKSIQMHAKKALFQLLPTSVETLYAVISIHNHSSLRGMEKLPYKHLLDERQVQKLPPFIASEIWKTRDPVHVFQIDLAPYRQSRE</sequence>
<dbReference type="InterPro" id="IPR000182">
    <property type="entry name" value="GNAT_dom"/>
</dbReference>
<reference evidence="2 3" key="1">
    <citation type="submission" date="2016-11" db="EMBL/GenBank/DDBJ databases">
        <title>Comparative genomics of Acidibacillus ferroxidans species.</title>
        <authorList>
            <person name="Oliveira G."/>
            <person name="Nunes G."/>
            <person name="Oliveira R."/>
            <person name="Araujo F."/>
            <person name="Salim A."/>
            <person name="Scholte L."/>
            <person name="Morais D."/>
            <person name="Nancucheo I."/>
            <person name="Johnson D.B."/>
            <person name="Grail B."/>
            <person name="Bittencourt J."/>
            <person name="Valadares R."/>
        </authorList>
    </citation>
    <scope>NUCLEOTIDE SEQUENCE [LARGE SCALE GENOMIC DNA]</scope>
    <source>
        <strain evidence="2 3">Y002</strain>
    </source>
</reference>
<dbReference type="Gene3D" id="3.40.630.30">
    <property type="match status" value="1"/>
</dbReference>
<feature type="domain" description="N-acetyltransferase" evidence="1">
    <location>
        <begin position="34"/>
        <end position="149"/>
    </location>
</feature>
<evidence type="ECO:0000313" key="2">
    <source>
        <dbReference type="EMBL" id="PWI57240.1"/>
    </source>
</evidence>
<evidence type="ECO:0000313" key="3">
    <source>
        <dbReference type="Proteomes" id="UP000245380"/>
    </source>
</evidence>
<comment type="caution">
    <text evidence="2">The sequence shown here is derived from an EMBL/GenBank/DDBJ whole genome shotgun (WGS) entry which is preliminary data.</text>
</comment>
<dbReference type="AlphaFoldDB" id="A0A2U3D7H0"/>
<dbReference type="Proteomes" id="UP000245380">
    <property type="component" value="Unassembled WGS sequence"/>
</dbReference>
<organism evidence="2 3">
    <name type="scientific">Sulfoacidibacillus thermotolerans</name>
    <name type="common">Acidibacillus sulfuroxidans</name>
    <dbReference type="NCBI Taxonomy" id="1765684"/>
    <lineage>
        <taxon>Bacteria</taxon>
        <taxon>Bacillati</taxon>
        <taxon>Bacillota</taxon>
        <taxon>Bacilli</taxon>
        <taxon>Bacillales</taxon>
        <taxon>Alicyclobacillaceae</taxon>
        <taxon>Sulfoacidibacillus</taxon>
    </lineage>
</organism>
<keyword evidence="3" id="KW-1185">Reference proteome</keyword>
<dbReference type="InterPro" id="IPR016181">
    <property type="entry name" value="Acyl_CoA_acyltransferase"/>
</dbReference>
<dbReference type="GO" id="GO:0016747">
    <property type="term" value="F:acyltransferase activity, transferring groups other than amino-acyl groups"/>
    <property type="evidence" value="ECO:0007669"/>
    <property type="project" value="InterPro"/>
</dbReference>
<accession>A0A2U3D7H0</accession>
<protein>
    <recommendedName>
        <fullName evidence="1">N-acetyltransferase domain-containing protein</fullName>
    </recommendedName>
</protein>
<gene>
    <name evidence="2" type="ORF">BM613_09645</name>
</gene>
<name>A0A2U3D7H0_SULT2</name>
<dbReference type="SUPFAM" id="SSF55729">
    <property type="entry name" value="Acyl-CoA N-acyltransferases (Nat)"/>
    <property type="match status" value="1"/>
</dbReference>
<proteinExistence type="predicted"/>
<evidence type="ECO:0000259" key="1">
    <source>
        <dbReference type="Pfam" id="PF13302"/>
    </source>
</evidence>
<dbReference type="Pfam" id="PF13302">
    <property type="entry name" value="Acetyltransf_3"/>
    <property type="match status" value="1"/>
</dbReference>
<dbReference type="RefSeq" id="WP_181363030.1">
    <property type="nucleotide sequence ID" value="NZ_MPDK01000016.1"/>
</dbReference>
<dbReference type="EMBL" id="MPDK01000016">
    <property type="protein sequence ID" value="PWI57240.1"/>
    <property type="molecule type" value="Genomic_DNA"/>
</dbReference>